<dbReference type="PANTHER" id="PTHR31094">
    <property type="entry name" value="RIKEN CDNA 2310061I04 GENE"/>
    <property type="match status" value="1"/>
</dbReference>
<dbReference type="PANTHER" id="PTHR31094:SF2">
    <property type="entry name" value="RIKEN CDNA 2310061I04 GENE"/>
    <property type="match status" value="1"/>
</dbReference>
<evidence type="ECO:0000313" key="3">
    <source>
        <dbReference type="Proteomes" id="UP000823561"/>
    </source>
</evidence>
<dbReference type="InterPro" id="IPR018790">
    <property type="entry name" value="DUF2358"/>
</dbReference>
<dbReference type="EMBL" id="JADWDJ010000020">
    <property type="protein sequence ID" value="KAG5264829.1"/>
    <property type="molecule type" value="Genomic_DNA"/>
</dbReference>
<feature type="region of interest" description="Disordered" evidence="1">
    <location>
        <begin position="228"/>
        <end position="251"/>
    </location>
</feature>
<name>A0AAV6FPM4_9TELE</name>
<protein>
    <submittedName>
        <fullName evidence="2">Uncharacterized protein</fullName>
    </submittedName>
</protein>
<reference evidence="2" key="1">
    <citation type="submission" date="2020-10" db="EMBL/GenBank/DDBJ databases">
        <title>Chromosome-scale genome assembly of the Allis shad, Alosa alosa.</title>
        <authorList>
            <person name="Margot Z."/>
            <person name="Christophe K."/>
            <person name="Cabau C."/>
            <person name="Louis A."/>
            <person name="Berthelot C."/>
            <person name="Parey E."/>
            <person name="Roest Crollius H."/>
            <person name="Montfort J."/>
            <person name="Robinson-Rechavi M."/>
            <person name="Bucao C."/>
            <person name="Bouchez O."/>
            <person name="Gislard M."/>
            <person name="Lluch J."/>
            <person name="Milhes M."/>
            <person name="Lampietro C."/>
            <person name="Lopez Roques C."/>
            <person name="Donnadieu C."/>
            <person name="Braasch I."/>
            <person name="Desvignes T."/>
            <person name="Postlethwait J."/>
            <person name="Bobe J."/>
            <person name="Guiguen Y."/>
        </authorList>
    </citation>
    <scope>NUCLEOTIDE SEQUENCE</scope>
    <source>
        <strain evidence="2">M-15738</strain>
        <tissue evidence="2">Blood</tissue>
    </source>
</reference>
<organism evidence="2 3">
    <name type="scientific">Alosa alosa</name>
    <name type="common">allis shad</name>
    <dbReference type="NCBI Taxonomy" id="278164"/>
    <lineage>
        <taxon>Eukaryota</taxon>
        <taxon>Metazoa</taxon>
        <taxon>Chordata</taxon>
        <taxon>Craniata</taxon>
        <taxon>Vertebrata</taxon>
        <taxon>Euteleostomi</taxon>
        <taxon>Actinopterygii</taxon>
        <taxon>Neopterygii</taxon>
        <taxon>Teleostei</taxon>
        <taxon>Clupei</taxon>
        <taxon>Clupeiformes</taxon>
        <taxon>Clupeoidei</taxon>
        <taxon>Clupeidae</taxon>
        <taxon>Alosa</taxon>
    </lineage>
</organism>
<dbReference type="AlphaFoldDB" id="A0AAV6FPM4"/>
<keyword evidence="3" id="KW-1185">Reference proteome</keyword>
<accession>A0AAV6FPM4</accession>
<evidence type="ECO:0000256" key="1">
    <source>
        <dbReference type="SAM" id="MobiDB-lite"/>
    </source>
</evidence>
<comment type="caution">
    <text evidence="2">The sequence shown here is derived from an EMBL/GenBank/DDBJ whole genome shotgun (WGS) entry which is preliminary data.</text>
</comment>
<dbReference type="Pfam" id="PF10184">
    <property type="entry name" value="DUF2358"/>
    <property type="match status" value="1"/>
</dbReference>
<evidence type="ECO:0000313" key="2">
    <source>
        <dbReference type="EMBL" id="KAG5264829.1"/>
    </source>
</evidence>
<gene>
    <name evidence="2" type="ORF">AALO_G00258460</name>
</gene>
<feature type="compositionally biased region" description="Basic and acidic residues" evidence="1">
    <location>
        <begin position="239"/>
        <end position="251"/>
    </location>
</feature>
<dbReference type="Proteomes" id="UP000823561">
    <property type="component" value="Chromosome 20"/>
</dbReference>
<proteinExistence type="predicted"/>
<sequence>MAVCRGGAAFWVGCLWSHGSSQLRRQPCWTIYQMLEQPLNGSARTLCSASWALAPPNSLRYQNLKHPSLSHPFHHASQPQTAAVLDVDWDETVNLCVLLRPKESEEQHTLVEVSHVGQDKLSELLALGPNRPFELLLPLTTVDGCREDDISITAKDRKEGYVEGTALGKETGSFRSLFETEGCPAPFVLGSHFYCFHCPTMEPLASTGNRLHLTLGLEAQASGLPPLPSVSYFEDEPDRVERSKSDSERENEEKLAVMYERLRLELPQFFVKSHDYCLYSNDIEFINGLINTKTKGRMMYQLTLSLWRLMCLCYYAEARIEVLKLTKHPEDGSVRARWRIRGLPFHMLLLRFYKKDKSHLYRSYDAFSTFYLGSDGLIHCHRVEKVMQAQPPVLPRVTSLLAGALMALGVQEHRPAVNLLPFLLSSFRQGRD</sequence>